<dbReference type="Pfam" id="PF13561">
    <property type="entry name" value="adh_short_C2"/>
    <property type="match status" value="1"/>
</dbReference>
<dbReference type="InterPro" id="IPR052178">
    <property type="entry name" value="Sec_Metab_Biosynth_SDR"/>
</dbReference>
<evidence type="ECO:0000256" key="1">
    <source>
        <dbReference type="ARBA" id="ARBA00006484"/>
    </source>
</evidence>
<evidence type="ECO:0000256" key="3">
    <source>
        <dbReference type="ARBA" id="ARBA00023002"/>
    </source>
</evidence>
<sequence length="103" mass="10584">MAYGVTKAALDKLTLVLGASFAGRGIPIRVNAVQPGAFVSQILSAEFLEMLKTKPAPGFLAPIPARRHGTDAEIGATAIYLAVSDYTNGAILCIDGGASLVNP</sequence>
<dbReference type="Proteomes" id="UP001175211">
    <property type="component" value="Unassembled WGS sequence"/>
</dbReference>
<comment type="caution">
    <text evidence="4">The sequence shown here is derived from an EMBL/GenBank/DDBJ whole genome shotgun (WGS) entry which is preliminary data.</text>
</comment>
<proteinExistence type="inferred from homology"/>
<keyword evidence="3" id="KW-0560">Oxidoreductase</keyword>
<organism evidence="4 5">
    <name type="scientific">Armillaria tabescens</name>
    <name type="common">Ringless honey mushroom</name>
    <name type="synonym">Agaricus tabescens</name>
    <dbReference type="NCBI Taxonomy" id="1929756"/>
    <lineage>
        <taxon>Eukaryota</taxon>
        <taxon>Fungi</taxon>
        <taxon>Dikarya</taxon>
        <taxon>Basidiomycota</taxon>
        <taxon>Agaricomycotina</taxon>
        <taxon>Agaricomycetes</taxon>
        <taxon>Agaricomycetidae</taxon>
        <taxon>Agaricales</taxon>
        <taxon>Marasmiineae</taxon>
        <taxon>Physalacriaceae</taxon>
        <taxon>Desarmillaria</taxon>
    </lineage>
</organism>
<dbReference type="PANTHER" id="PTHR43618">
    <property type="entry name" value="7-ALPHA-HYDROXYSTEROID DEHYDROGENASE"/>
    <property type="match status" value="1"/>
</dbReference>
<dbReference type="GeneID" id="85357794"/>
<evidence type="ECO:0000313" key="5">
    <source>
        <dbReference type="Proteomes" id="UP001175211"/>
    </source>
</evidence>
<dbReference type="InterPro" id="IPR036291">
    <property type="entry name" value="NAD(P)-bd_dom_sf"/>
</dbReference>
<dbReference type="GO" id="GO:0016491">
    <property type="term" value="F:oxidoreductase activity"/>
    <property type="evidence" value="ECO:0007669"/>
    <property type="project" value="UniProtKB-KW"/>
</dbReference>
<dbReference type="PRINTS" id="PR00081">
    <property type="entry name" value="GDHRDH"/>
</dbReference>
<dbReference type="Gene3D" id="3.40.50.720">
    <property type="entry name" value="NAD(P)-binding Rossmann-like Domain"/>
    <property type="match status" value="1"/>
</dbReference>
<dbReference type="PANTHER" id="PTHR43618:SF8">
    <property type="entry name" value="7ALPHA-HYDROXYSTEROID DEHYDROGENASE"/>
    <property type="match status" value="1"/>
</dbReference>
<gene>
    <name evidence="4" type="ORF">EV420DRAFT_1570230</name>
</gene>
<dbReference type="RefSeq" id="XP_060325936.1">
    <property type="nucleotide sequence ID" value="XM_060474246.1"/>
</dbReference>
<keyword evidence="5" id="KW-1185">Reference proteome</keyword>
<reference evidence="4" key="1">
    <citation type="submission" date="2023-06" db="EMBL/GenBank/DDBJ databases">
        <authorList>
            <consortium name="Lawrence Berkeley National Laboratory"/>
            <person name="Ahrendt S."/>
            <person name="Sahu N."/>
            <person name="Indic B."/>
            <person name="Wong-Bajracharya J."/>
            <person name="Merenyi Z."/>
            <person name="Ke H.-M."/>
            <person name="Monk M."/>
            <person name="Kocsube S."/>
            <person name="Drula E."/>
            <person name="Lipzen A."/>
            <person name="Balint B."/>
            <person name="Henrissat B."/>
            <person name="Andreopoulos B."/>
            <person name="Martin F.M."/>
            <person name="Harder C.B."/>
            <person name="Rigling D."/>
            <person name="Ford K.L."/>
            <person name="Foster G.D."/>
            <person name="Pangilinan J."/>
            <person name="Papanicolaou A."/>
            <person name="Barry K."/>
            <person name="LaButti K."/>
            <person name="Viragh M."/>
            <person name="Koriabine M."/>
            <person name="Yan M."/>
            <person name="Riley R."/>
            <person name="Champramary S."/>
            <person name="Plett K.L."/>
            <person name="Tsai I.J."/>
            <person name="Slot J."/>
            <person name="Sipos G."/>
            <person name="Plett J."/>
            <person name="Nagy L.G."/>
            <person name="Grigoriev I.V."/>
        </authorList>
    </citation>
    <scope>NUCLEOTIDE SEQUENCE</scope>
    <source>
        <strain evidence="4">CCBAS 213</strain>
    </source>
</reference>
<protein>
    <recommendedName>
        <fullName evidence="6">NAD(P)-binding protein</fullName>
    </recommendedName>
</protein>
<keyword evidence="2" id="KW-0521">NADP</keyword>
<dbReference type="InterPro" id="IPR002347">
    <property type="entry name" value="SDR_fam"/>
</dbReference>
<dbReference type="AlphaFoldDB" id="A0AA39JPK8"/>
<evidence type="ECO:0008006" key="6">
    <source>
        <dbReference type="Google" id="ProtNLM"/>
    </source>
</evidence>
<evidence type="ECO:0000256" key="2">
    <source>
        <dbReference type="ARBA" id="ARBA00022857"/>
    </source>
</evidence>
<evidence type="ECO:0000313" key="4">
    <source>
        <dbReference type="EMBL" id="KAK0446587.1"/>
    </source>
</evidence>
<dbReference type="EMBL" id="JAUEPS010000046">
    <property type="protein sequence ID" value="KAK0446587.1"/>
    <property type="molecule type" value="Genomic_DNA"/>
</dbReference>
<comment type="similarity">
    <text evidence="1">Belongs to the short-chain dehydrogenases/reductases (SDR) family.</text>
</comment>
<dbReference type="SUPFAM" id="SSF51735">
    <property type="entry name" value="NAD(P)-binding Rossmann-fold domains"/>
    <property type="match status" value="1"/>
</dbReference>
<accession>A0AA39JPK8</accession>
<name>A0AA39JPK8_ARMTA</name>